<evidence type="ECO:0000259" key="1">
    <source>
        <dbReference type="PROSITE" id="PS51192"/>
    </source>
</evidence>
<keyword evidence="3" id="KW-0067">ATP-binding</keyword>
<dbReference type="Pfam" id="PF04851">
    <property type="entry name" value="ResIII"/>
    <property type="match status" value="1"/>
</dbReference>
<dbReference type="PROSITE" id="PS51194">
    <property type="entry name" value="HELICASE_CTER"/>
    <property type="match status" value="1"/>
</dbReference>
<dbReference type="PANTHER" id="PTHR47396">
    <property type="entry name" value="TYPE I RESTRICTION ENZYME ECOKI R PROTEIN"/>
    <property type="match status" value="1"/>
</dbReference>
<dbReference type="InterPro" id="IPR006935">
    <property type="entry name" value="Helicase/UvrB_N"/>
</dbReference>
<dbReference type="Proteomes" id="UP000774000">
    <property type="component" value="Unassembled WGS sequence"/>
</dbReference>
<dbReference type="RefSeq" id="WP_204703190.1">
    <property type="nucleotide sequence ID" value="NZ_JAFBDQ010000030.1"/>
</dbReference>
<reference evidence="3" key="1">
    <citation type="submission" date="2021-01" db="EMBL/GenBank/DDBJ databases">
        <title>Genomic Encyclopedia of Type Strains, Phase IV (KMG-IV): sequencing the most valuable type-strain genomes for metagenomic binning, comparative biology and taxonomic classification.</title>
        <authorList>
            <person name="Goeker M."/>
        </authorList>
    </citation>
    <scope>NUCLEOTIDE SEQUENCE</scope>
    <source>
        <strain evidence="3">DSM 23230</strain>
    </source>
</reference>
<dbReference type="Pfam" id="PF00271">
    <property type="entry name" value="Helicase_C"/>
    <property type="match status" value="1"/>
</dbReference>
<dbReference type="GO" id="GO:0004386">
    <property type="term" value="F:helicase activity"/>
    <property type="evidence" value="ECO:0007669"/>
    <property type="project" value="UniProtKB-KW"/>
</dbReference>
<dbReference type="GO" id="GO:0003677">
    <property type="term" value="F:DNA binding"/>
    <property type="evidence" value="ECO:0007669"/>
    <property type="project" value="InterPro"/>
</dbReference>
<dbReference type="GO" id="GO:0005524">
    <property type="term" value="F:ATP binding"/>
    <property type="evidence" value="ECO:0007669"/>
    <property type="project" value="InterPro"/>
</dbReference>
<dbReference type="PANTHER" id="PTHR47396:SF1">
    <property type="entry name" value="ATP-DEPENDENT HELICASE IRC3-RELATED"/>
    <property type="match status" value="1"/>
</dbReference>
<dbReference type="PROSITE" id="PS51192">
    <property type="entry name" value="HELICASE_ATP_BIND_1"/>
    <property type="match status" value="1"/>
</dbReference>
<dbReference type="CDD" id="cd17926">
    <property type="entry name" value="DEXHc_RE"/>
    <property type="match status" value="1"/>
</dbReference>
<dbReference type="CDD" id="cd18785">
    <property type="entry name" value="SF2_C"/>
    <property type="match status" value="1"/>
</dbReference>
<dbReference type="GO" id="GO:0005829">
    <property type="term" value="C:cytosol"/>
    <property type="evidence" value="ECO:0007669"/>
    <property type="project" value="TreeGrafter"/>
</dbReference>
<sequence>MKSKKLVLPPIYKINCKVCNDNVIKQLVLPSKKGDFKLEKYEQNRVKGYILKEDNILIIENSAQIPDGFNKVLRLKGDNKLNVQSNLIWEKHPKMNFGEKVDFDFNVKETKKSWRNSFSFKKEIRNEENEIVQSGLRPPQIGAIHSMMSHSIVSDKPATIVMPTGTGKTETMLGLLIAKECDKVLVIVPRSTLRKQISDKFISLGILKKFGIVKEKVKYPVVGILKHKLNTIEEANQFFKSCNVIVSTMRLINICNTRVQEKISEQCSHLFIDEAHHIGAPTWRKFRNNFSNKQIIQFTATPFRNDGKNIDGEIIFNYPLHQAQKEGYFKKINFEPIVEFTISSADKAIAEKAVEQLKEDISNGFEHILMARVKTIKRVKEVFSLYESYEKFNPVFVHSNLNKTEKEKVFSKIKAKESKIVVCVDMFGEGFDLPELKIAALHDIHKSLGVTLQFTGRFTRTKSNIGEATFIANIADPDVNDTLQKLYSEDADWNFILKDNSNKKINDKIKLSNLIDGFTKNKIDEISIQNISIAMSTVVYESSSNTWDPENFTEAFYKNSEIIHTINHEKNILIIIKKNYNSVPWGKVKKISNISWDLYVAYWNADQNLLFINSTASGGSQKLADSIIQDYNIISGEKVFRCFDGINRIILQNVGLSNAINGPVRFRMYAGTDIVEGLSDAQKRNTIKSNIFGLGYENGQKTSIGCSYKGKIWSKKRVDLLEWCNWCGLVGEKLKNDQIDIDDLINGVLKPEVIEERPNLMPVGIEWPESFLIEYQTTINIIFDESDYPLYETSIELIDRDTKGNLKFKIFSEDFAEFFELVFDKSVEGNYYYKRSGNISTKIKTGNETNELTEWFKNNEPPVIRFADGSYLQGNIYVKPEDENYSPFNKEKIKVWNWDGVDIKKESQNEEKKEDSIQYNVIQKLMQRDYNLIIDDAGEAADIVTFKVDEESKSIGVEFYHCKYSHGEKPGYRINDLYDVCGQTQKSIYWKQDILVLINHIKKREEKRINENRVSRFEKGSLEKLLKIKRMSKFYSYNLDIYIVQPGLSKCKVSNDQLELLGATENYLKETYDINLSIIASE</sequence>
<feature type="domain" description="Helicase ATP-binding" evidence="1">
    <location>
        <begin position="149"/>
        <end position="320"/>
    </location>
</feature>
<keyword evidence="3" id="KW-0547">Nucleotide-binding</keyword>
<keyword evidence="4" id="KW-1185">Reference proteome</keyword>
<dbReference type="GO" id="GO:0016787">
    <property type="term" value="F:hydrolase activity"/>
    <property type="evidence" value="ECO:0007669"/>
    <property type="project" value="InterPro"/>
</dbReference>
<evidence type="ECO:0000313" key="4">
    <source>
        <dbReference type="Proteomes" id="UP000774000"/>
    </source>
</evidence>
<dbReference type="InterPro" id="IPR027417">
    <property type="entry name" value="P-loop_NTPase"/>
</dbReference>
<accession>A0A938XV94</accession>
<dbReference type="InterPro" id="IPR014001">
    <property type="entry name" value="Helicase_ATP-bd"/>
</dbReference>
<name>A0A938XV94_9FIRM</name>
<dbReference type="SMART" id="SM00487">
    <property type="entry name" value="DEXDc"/>
    <property type="match status" value="1"/>
</dbReference>
<proteinExistence type="predicted"/>
<feature type="domain" description="Helicase C-terminal" evidence="2">
    <location>
        <begin position="353"/>
        <end position="509"/>
    </location>
</feature>
<dbReference type="SMART" id="SM00490">
    <property type="entry name" value="HELICc"/>
    <property type="match status" value="1"/>
</dbReference>
<dbReference type="EMBL" id="JAFBDQ010000030">
    <property type="protein sequence ID" value="MBM7558160.1"/>
    <property type="molecule type" value="Genomic_DNA"/>
</dbReference>
<dbReference type="SUPFAM" id="SSF52540">
    <property type="entry name" value="P-loop containing nucleoside triphosphate hydrolases"/>
    <property type="match status" value="1"/>
</dbReference>
<dbReference type="InterPro" id="IPR050742">
    <property type="entry name" value="Helicase_Restrict-Modif_Enz"/>
</dbReference>
<dbReference type="Gene3D" id="3.40.50.300">
    <property type="entry name" value="P-loop containing nucleotide triphosphate hydrolases"/>
    <property type="match status" value="2"/>
</dbReference>
<keyword evidence="3" id="KW-0347">Helicase</keyword>
<evidence type="ECO:0000259" key="2">
    <source>
        <dbReference type="PROSITE" id="PS51194"/>
    </source>
</evidence>
<keyword evidence="3" id="KW-0378">Hydrolase</keyword>
<dbReference type="InterPro" id="IPR001650">
    <property type="entry name" value="Helicase_C-like"/>
</dbReference>
<dbReference type="AlphaFoldDB" id="A0A938XV94"/>
<comment type="caution">
    <text evidence="3">The sequence shown here is derived from an EMBL/GenBank/DDBJ whole genome shotgun (WGS) entry which is preliminary data.</text>
</comment>
<organism evidence="3 4">
    <name type="scientific">Halanaerobacter jeridensis</name>
    <dbReference type="NCBI Taxonomy" id="706427"/>
    <lineage>
        <taxon>Bacteria</taxon>
        <taxon>Bacillati</taxon>
        <taxon>Bacillota</taxon>
        <taxon>Clostridia</taxon>
        <taxon>Halanaerobiales</taxon>
        <taxon>Halobacteroidaceae</taxon>
        <taxon>Halanaerobacter</taxon>
    </lineage>
</organism>
<protein>
    <submittedName>
        <fullName evidence="3">Superfamily II DNA or RNA helicase</fullName>
    </submittedName>
</protein>
<gene>
    <name evidence="3" type="ORF">JOC47_003030</name>
</gene>
<evidence type="ECO:0000313" key="3">
    <source>
        <dbReference type="EMBL" id="MBM7558160.1"/>
    </source>
</evidence>